<dbReference type="InterPro" id="IPR000415">
    <property type="entry name" value="Nitroreductase-like"/>
</dbReference>
<proteinExistence type="inferred from homology"/>
<dbReference type="PANTHER" id="PTHR43673:SF10">
    <property type="entry name" value="NADH DEHYDROGENASE_NAD(P)H NITROREDUCTASE XCC3605-RELATED"/>
    <property type="match status" value="1"/>
</dbReference>
<dbReference type="RefSeq" id="WP_126305676.1">
    <property type="nucleotide sequence ID" value="NZ_AP018449.1"/>
</dbReference>
<reference evidence="4 5" key="1">
    <citation type="journal article" date="2018" name="Int. J. Syst. Evol. Microbiol.">
        <title>Methylomusa anaerophila gen. nov., sp. nov., an anaerobic methanol-utilizing bacterium isolated from a microbial fuel cell.</title>
        <authorList>
            <person name="Amano N."/>
            <person name="Yamamuro A."/>
            <person name="Miyahara M."/>
            <person name="Kouzuma A."/>
            <person name="Abe T."/>
            <person name="Watanabe K."/>
        </authorList>
    </citation>
    <scope>NUCLEOTIDE SEQUENCE [LARGE SCALE GENOMIC DNA]</scope>
    <source>
        <strain evidence="4 5">MMFC1</strain>
    </source>
</reference>
<accession>A0A348AEP1</accession>
<dbReference type="SUPFAM" id="SSF55469">
    <property type="entry name" value="FMN-dependent nitroreductase-like"/>
    <property type="match status" value="2"/>
</dbReference>
<dbReference type="OrthoDB" id="9814075at2"/>
<dbReference type="PANTHER" id="PTHR43673">
    <property type="entry name" value="NAD(P)H NITROREDUCTASE YDGI-RELATED"/>
    <property type="match status" value="1"/>
</dbReference>
<dbReference type="GO" id="GO:0016491">
    <property type="term" value="F:oxidoreductase activity"/>
    <property type="evidence" value="ECO:0007669"/>
    <property type="project" value="UniProtKB-KW"/>
</dbReference>
<evidence type="ECO:0000256" key="2">
    <source>
        <dbReference type="ARBA" id="ARBA00023002"/>
    </source>
</evidence>
<evidence type="ECO:0000313" key="4">
    <source>
        <dbReference type="EMBL" id="BBB89539.1"/>
    </source>
</evidence>
<dbReference type="Gene3D" id="3.40.109.30">
    <property type="entry name" value="putative nitroreductase (tm1586), domain 2"/>
    <property type="match status" value="1"/>
</dbReference>
<evidence type="ECO:0000256" key="1">
    <source>
        <dbReference type="ARBA" id="ARBA00007118"/>
    </source>
</evidence>
<comment type="similarity">
    <text evidence="1">Belongs to the nitroreductase family.</text>
</comment>
<dbReference type="AlphaFoldDB" id="A0A348AEP1"/>
<organism evidence="4 5">
    <name type="scientific">Methylomusa anaerophila</name>
    <dbReference type="NCBI Taxonomy" id="1930071"/>
    <lineage>
        <taxon>Bacteria</taxon>
        <taxon>Bacillati</taxon>
        <taxon>Bacillota</taxon>
        <taxon>Negativicutes</taxon>
        <taxon>Selenomonadales</taxon>
        <taxon>Sporomusaceae</taxon>
        <taxon>Methylomusa</taxon>
    </lineage>
</organism>
<keyword evidence="5" id="KW-1185">Reference proteome</keyword>
<dbReference type="Gene3D" id="3.40.109.10">
    <property type="entry name" value="NADH Oxidase"/>
    <property type="match status" value="1"/>
</dbReference>
<dbReference type="Pfam" id="PF14512">
    <property type="entry name" value="TM1586_NiRdase"/>
    <property type="match status" value="1"/>
</dbReference>
<dbReference type="EMBL" id="AP018449">
    <property type="protein sequence ID" value="BBB89539.1"/>
    <property type="molecule type" value="Genomic_DNA"/>
</dbReference>
<feature type="domain" description="Putative nitroreductase TM1586" evidence="3">
    <location>
        <begin position="5"/>
        <end position="255"/>
    </location>
</feature>
<sequence>MNEPIAEVIRKRFSCRAYLDKPIEEDKQRMITEFLNSDPVGRFGTRARLALVAATEHDRQSLKGLGTYGFIRGATGFIVGAVEQGPKNLEDFGYIMEQAILFATDMGLGTCWLGGGFTKSSFAKKISATREETVPAVTAIGYTADGSRSGDRIRRRAGSDHRLPMEQLFFDRNFGEAINPDDLGAYAEPLEMVRWAPSASNKQPWRVIRNGDTWHFYLQRTQGYGKGSLVFRLLRLADLQRVDMGIAMCHFELTARELGLTGRWVVDDPGSGRPGTEYTASWIADNG</sequence>
<dbReference type="Proteomes" id="UP000276437">
    <property type="component" value="Chromosome"/>
</dbReference>
<evidence type="ECO:0000259" key="3">
    <source>
        <dbReference type="Pfam" id="PF14512"/>
    </source>
</evidence>
<name>A0A348AEP1_9FIRM</name>
<evidence type="ECO:0000313" key="5">
    <source>
        <dbReference type="Proteomes" id="UP000276437"/>
    </source>
</evidence>
<dbReference type="KEGG" id="mana:MAMMFC1_00172"/>
<keyword evidence="2" id="KW-0560">Oxidoreductase</keyword>
<protein>
    <submittedName>
        <fullName evidence="4">Nitroreductase family protein</fullName>
    </submittedName>
</protein>
<dbReference type="InterPro" id="IPR029478">
    <property type="entry name" value="TM1586_NiRdase"/>
</dbReference>
<gene>
    <name evidence="4" type="ORF">MAMMFC1_00172</name>
</gene>